<dbReference type="PANTHER" id="PTHR43884">
    <property type="entry name" value="ACYL-COA DEHYDROGENASE"/>
    <property type="match status" value="1"/>
</dbReference>
<comment type="similarity">
    <text evidence="2 5">Belongs to the acyl-CoA dehydrogenase family.</text>
</comment>
<evidence type="ECO:0000256" key="1">
    <source>
        <dbReference type="ARBA" id="ARBA00001974"/>
    </source>
</evidence>
<dbReference type="GO" id="GO:0016491">
    <property type="term" value="F:oxidoreductase activity"/>
    <property type="evidence" value="ECO:0007669"/>
    <property type="project" value="UniProtKB-KW"/>
</dbReference>
<dbReference type="SUPFAM" id="SSF47203">
    <property type="entry name" value="Acyl-CoA dehydrogenase C-terminal domain-like"/>
    <property type="match status" value="1"/>
</dbReference>
<gene>
    <name evidence="9" type="ORF">ACFFRO_22335</name>
</gene>
<dbReference type="Proteomes" id="UP001589703">
    <property type="component" value="Unassembled WGS sequence"/>
</dbReference>
<dbReference type="Gene3D" id="1.20.140.10">
    <property type="entry name" value="Butyryl-CoA Dehydrogenase, subunit A, domain 3"/>
    <property type="match status" value="2"/>
</dbReference>
<keyword evidence="4 5" id="KW-0274">FAD</keyword>
<dbReference type="InterPro" id="IPR009100">
    <property type="entry name" value="AcylCoA_DH/oxidase_NM_dom_sf"/>
</dbReference>
<evidence type="ECO:0000259" key="8">
    <source>
        <dbReference type="Pfam" id="PF02770"/>
    </source>
</evidence>
<dbReference type="InterPro" id="IPR046373">
    <property type="entry name" value="Acyl-CoA_Oxase/DH_mid-dom_sf"/>
</dbReference>
<dbReference type="Pfam" id="PF00441">
    <property type="entry name" value="Acyl-CoA_dh_1"/>
    <property type="match status" value="1"/>
</dbReference>
<dbReference type="InterPro" id="IPR009075">
    <property type="entry name" value="AcylCo_DH/oxidase_C"/>
</dbReference>
<dbReference type="Gene3D" id="1.10.540.10">
    <property type="entry name" value="Acyl-CoA dehydrogenase/oxidase, N-terminal domain"/>
    <property type="match status" value="1"/>
</dbReference>
<sequence>MTATYSGTAQSPAEAGATATGPHSGTSADAATAPYHDRTDRTTVHAPGTPVRRYGTGVVDGDDRLRALRAGVAEVARELREHALAIDADPEGAALPFDSAAVALIRASAQPPERRHASGAEGLLAGWRGTCLERVVATLELARGDAGALLGAPGPALSGIVVDALGSPAQRDRFHDRVADGRTRTFFAMTEPDHGSDATALETRLERTPDGYALYGRKRYIGNAARGGVGVVFARTGASALSIRAVLVERPADGWTARRLDTLGLRGAWLSEIDFDGLPVAEEQVLGAHLPVSRRGLWGALRTFNNVRIQVGAMAVGTALAMLDRVGELAPEAPGAEALRSRVEAARELAYRAAAEVDRNPDPRAAPAVAKLAGSALPVAVGQWAARVLGPAGLVSDPLLEKWTRDARGFEFMEGTSNMQRLHIADGLLRRGPHGTERPS</sequence>
<feature type="domain" description="Acyl-CoA dehydrogenase/oxidase C-terminal" evidence="7">
    <location>
        <begin position="296"/>
        <end position="428"/>
    </location>
</feature>
<dbReference type="InterPro" id="IPR006091">
    <property type="entry name" value="Acyl-CoA_Oxase/DH_mid-dom"/>
</dbReference>
<feature type="domain" description="Acyl-CoA oxidase/dehydrogenase middle" evidence="8">
    <location>
        <begin position="187"/>
        <end position="276"/>
    </location>
</feature>
<keyword evidence="10" id="KW-1185">Reference proteome</keyword>
<dbReference type="SUPFAM" id="SSF56645">
    <property type="entry name" value="Acyl-CoA dehydrogenase NM domain-like"/>
    <property type="match status" value="1"/>
</dbReference>
<comment type="cofactor">
    <cofactor evidence="1 5">
        <name>FAD</name>
        <dbReference type="ChEBI" id="CHEBI:57692"/>
    </cofactor>
</comment>
<feature type="compositionally biased region" description="Polar residues" evidence="6">
    <location>
        <begin position="1"/>
        <end position="11"/>
    </location>
</feature>
<reference evidence="9 10" key="1">
    <citation type="submission" date="2024-09" db="EMBL/GenBank/DDBJ databases">
        <authorList>
            <person name="Sun Q."/>
            <person name="Mori K."/>
        </authorList>
    </citation>
    <scope>NUCLEOTIDE SEQUENCE [LARGE SCALE GENOMIC DNA]</scope>
    <source>
        <strain evidence="9 10">JCM 10918</strain>
    </source>
</reference>
<keyword evidence="3 5" id="KW-0285">Flavoprotein</keyword>
<dbReference type="PANTHER" id="PTHR43884:SF12">
    <property type="entry name" value="ISOVALERYL-COA DEHYDROGENASE, MITOCHONDRIAL-RELATED"/>
    <property type="match status" value="1"/>
</dbReference>
<dbReference type="InterPro" id="IPR036250">
    <property type="entry name" value="AcylCo_DH-like_C"/>
</dbReference>
<protein>
    <submittedName>
        <fullName evidence="9">Acyl-CoA dehydrogenase family protein</fullName>
        <ecNumber evidence="9">1.-.-.-</ecNumber>
    </submittedName>
</protein>
<dbReference type="EC" id="1.-.-.-" evidence="9"/>
<evidence type="ECO:0000256" key="6">
    <source>
        <dbReference type="SAM" id="MobiDB-lite"/>
    </source>
</evidence>
<dbReference type="RefSeq" id="WP_247471704.1">
    <property type="nucleotide sequence ID" value="NZ_JBHMAR010000034.1"/>
</dbReference>
<evidence type="ECO:0000256" key="5">
    <source>
        <dbReference type="RuleBase" id="RU362125"/>
    </source>
</evidence>
<feature type="region of interest" description="Disordered" evidence="6">
    <location>
        <begin position="1"/>
        <end position="57"/>
    </location>
</feature>
<dbReference type="Pfam" id="PF02770">
    <property type="entry name" value="Acyl-CoA_dh_M"/>
    <property type="match status" value="1"/>
</dbReference>
<evidence type="ECO:0000313" key="10">
    <source>
        <dbReference type="Proteomes" id="UP001589703"/>
    </source>
</evidence>
<evidence type="ECO:0000256" key="2">
    <source>
        <dbReference type="ARBA" id="ARBA00009347"/>
    </source>
</evidence>
<dbReference type="CDD" id="cd00567">
    <property type="entry name" value="ACAD"/>
    <property type="match status" value="1"/>
</dbReference>
<dbReference type="InterPro" id="IPR037069">
    <property type="entry name" value="AcylCoA_DH/ox_N_sf"/>
</dbReference>
<dbReference type="Gene3D" id="2.40.110.10">
    <property type="entry name" value="Butyryl-CoA Dehydrogenase, subunit A, domain 2"/>
    <property type="match status" value="1"/>
</dbReference>
<evidence type="ECO:0000259" key="7">
    <source>
        <dbReference type="Pfam" id="PF00441"/>
    </source>
</evidence>
<evidence type="ECO:0000256" key="4">
    <source>
        <dbReference type="ARBA" id="ARBA00022827"/>
    </source>
</evidence>
<evidence type="ECO:0000313" key="9">
    <source>
        <dbReference type="EMBL" id="MFB9737830.1"/>
    </source>
</evidence>
<comment type="caution">
    <text evidence="9">The sequence shown here is derived from an EMBL/GenBank/DDBJ whole genome shotgun (WGS) entry which is preliminary data.</text>
</comment>
<keyword evidence="5 9" id="KW-0560">Oxidoreductase</keyword>
<dbReference type="EMBL" id="JBHMAR010000034">
    <property type="protein sequence ID" value="MFB9737830.1"/>
    <property type="molecule type" value="Genomic_DNA"/>
</dbReference>
<evidence type="ECO:0000256" key="3">
    <source>
        <dbReference type="ARBA" id="ARBA00022630"/>
    </source>
</evidence>
<name>A0ABV5VJ18_9ACTN</name>
<accession>A0ABV5VJ18</accession>
<proteinExistence type="inferred from homology"/>
<organism evidence="9 10">
    <name type="scientific">Streptomyces thermocoprophilus</name>
    <dbReference type="NCBI Taxonomy" id="78356"/>
    <lineage>
        <taxon>Bacteria</taxon>
        <taxon>Bacillati</taxon>
        <taxon>Actinomycetota</taxon>
        <taxon>Actinomycetes</taxon>
        <taxon>Kitasatosporales</taxon>
        <taxon>Streptomycetaceae</taxon>
        <taxon>Streptomyces</taxon>
    </lineage>
</organism>